<proteinExistence type="predicted"/>
<dbReference type="Proteomes" id="UP000486760">
    <property type="component" value="Unassembled WGS sequence"/>
</dbReference>
<evidence type="ECO:0008006" key="4">
    <source>
        <dbReference type="Google" id="ProtNLM"/>
    </source>
</evidence>
<dbReference type="EMBL" id="VTPY01000006">
    <property type="protein sequence ID" value="KAA0010760.1"/>
    <property type="molecule type" value="Genomic_DNA"/>
</dbReference>
<accession>A0A7V7KFF4</accession>
<name>A0A7V7KFF4_9GAMM</name>
<evidence type="ECO:0000256" key="1">
    <source>
        <dbReference type="SAM" id="Coils"/>
    </source>
</evidence>
<organism evidence="2 3">
    <name type="scientific">Billgrantia pellis</name>
    <dbReference type="NCBI Taxonomy" id="2606936"/>
    <lineage>
        <taxon>Bacteria</taxon>
        <taxon>Pseudomonadati</taxon>
        <taxon>Pseudomonadota</taxon>
        <taxon>Gammaproteobacteria</taxon>
        <taxon>Oceanospirillales</taxon>
        <taxon>Halomonadaceae</taxon>
        <taxon>Billgrantia</taxon>
    </lineage>
</organism>
<gene>
    <name evidence="2" type="ORF">F0A17_16210</name>
</gene>
<evidence type="ECO:0000313" key="2">
    <source>
        <dbReference type="EMBL" id="KAA0010760.1"/>
    </source>
</evidence>
<feature type="coiled-coil region" evidence="1">
    <location>
        <begin position="34"/>
        <end position="61"/>
    </location>
</feature>
<evidence type="ECO:0000313" key="3">
    <source>
        <dbReference type="Proteomes" id="UP000486760"/>
    </source>
</evidence>
<dbReference type="AlphaFoldDB" id="A0A7V7KFF4"/>
<reference evidence="2 3" key="1">
    <citation type="submission" date="2019-08" db="EMBL/GenBank/DDBJ databases">
        <title>Bioinformatics analysis of the strain L3 and L5.</title>
        <authorList>
            <person name="Li X."/>
        </authorList>
    </citation>
    <scope>NUCLEOTIDE SEQUENCE [LARGE SCALE GENOMIC DNA]</scope>
    <source>
        <strain evidence="2 3">L5</strain>
    </source>
</reference>
<keyword evidence="1" id="KW-0175">Coiled coil</keyword>
<dbReference type="RefSeq" id="WP_149329397.1">
    <property type="nucleotide sequence ID" value="NZ_VTPY01000006.1"/>
</dbReference>
<keyword evidence="3" id="KW-1185">Reference proteome</keyword>
<protein>
    <recommendedName>
        <fullName evidence="4">RiboL-PSP-HEPN domain-containing protein</fullName>
    </recommendedName>
</protein>
<sequence>MGRAKEEWMRQQELEPMYEWIEENYGDDVGEEGSETWKQAAQAYEDRCEELQRQEAEWYEQEEIEWYIYTQSQAGKFDIQILSVLELLDMQASSEAKFSLLVMLHGHIVAAVESYLASTFIHKVTNSEELIRKLVETDPVFSNKKFTMKEIYEKHESLKLTVAAYLRDLIFHNLEKVKPMYKNVLGCDFGDISWLFEAVKIRHHCVHRAGLDQDGYRVNLSKESIRDLAHSSSKLVHAVEARVDKI</sequence>
<comment type="caution">
    <text evidence="2">The sequence shown here is derived from an EMBL/GenBank/DDBJ whole genome shotgun (WGS) entry which is preliminary data.</text>
</comment>